<protein>
    <submittedName>
        <fullName evidence="2">Uncharacterized protein</fullName>
    </submittedName>
</protein>
<gene>
    <name evidence="2" type="ORF">SmJEL517_g03517</name>
</gene>
<dbReference type="GeneID" id="42004742"/>
<accession>A0A507C2Q0</accession>
<dbReference type="InterPro" id="IPR031355">
    <property type="entry name" value="YBL010C/LAA2-like"/>
</dbReference>
<evidence type="ECO:0000256" key="1">
    <source>
        <dbReference type="SAM" id="MobiDB-lite"/>
    </source>
</evidence>
<feature type="region of interest" description="Disordered" evidence="1">
    <location>
        <begin position="426"/>
        <end position="445"/>
    </location>
</feature>
<feature type="compositionally biased region" description="Basic residues" evidence="1">
    <location>
        <begin position="429"/>
        <end position="445"/>
    </location>
</feature>
<comment type="caution">
    <text evidence="2">The sequence shown here is derived from an EMBL/GenBank/DDBJ whole genome shotgun (WGS) entry which is preliminary data.</text>
</comment>
<feature type="compositionally biased region" description="Polar residues" evidence="1">
    <location>
        <begin position="282"/>
        <end position="298"/>
    </location>
</feature>
<dbReference type="Pfam" id="PF17104">
    <property type="entry name" value="YBL010C_LAA2"/>
    <property type="match status" value="1"/>
</dbReference>
<feature type="region of interest" description="Disordered" evidence="1">
    <location>
        <begin position="281"/>
        <end position="338"/>
    </location>
</feature>
<sequence length="445" mass="47861">MSASDSGGEFEDAMPGSPSPAVYLEEPIPEAPVTVEVAESPQHEIPTEETVDVTADTSINTTTTAVIEDDDFGDFDDFEDFTPAAPIESQTTSTTSPEPSIPIIPTVPEEIITEDEQIPRDLQEEERLAKSMTAGALDDREASDLRLEAIKVLTAAFPIPITSLTGKPTTTSIEGLLFEEGDDQTMSTSGSPMNTNTSSPNSPGSTLPATLPNRLIVPSATFASQPWYSLWKRLASESTYNENSMAQRFRWRRSNLRKAFLTGLGVPLTLDDSQPAGLVLTGDSSSKKNTASGSTLGLTLQPPPHAVPGGSVRGSTDSEKSVSTAGNAMRDTSLDSHNVGTSAYDHDLDIAKKLSETAEDDIRGMTVDQLRLVKARMVDATQRMQDQVNFWLDGREQLVMDAEMHNKMIASLVQYAQQQQLNAAASKQQAKKGGAKAVKAKPSKK</sequence>
<evidence type="ECO:0000313" key="2">
    <source>
        <dbReference type="EMBL" id="TPX33638.1"/>
    </source>
</evidence>
<name>A0A507C2Q0_9FUNG</name>
<organism evidence="2 3">
    <name type="scientific">Synchytrium microbalum</name>
    <dbReference type="NCBI Taxonomy" id="1806994"/>
    <lineage>
        <taxon>Eukaryota</taxon>
        <taxon>Fungi</taxon>
        <taxon>Fungi incertae sedis</taxon>
        <taxon>Chytridiomycota</taxon>
        <taxon>Chytridiomycota incertae sedis</taxon>
        <taxon>Chytridiomycetes</taxon>
        <taxon>Synchytriales</taxon>
        <taxon>Synchytriaceae</taxon>
        <taxon>Synchytrium</taxon>
    </lineage>
</organism>
<dbReference type="PANTHER" id="PTHR38698:SF1">
    <property type="entry name" value="FUNGAL PROTEIN"/>
    <property type="match status" value="1"/>
</dbReference>
<dbReference type="RefSeq" id="XP_031024580.1">
    <property type="nucleotide sequence ID" value="XM_031169445.1"/>
</dbReference>
<proteinExistence type="predicted"/>
<keyword evidence="3" id="KW-1185">Reference proteome</keyword>
<feature type="region of interest" description="Disordered" evidence="1">
    <location>
        <begin position="182"/>
        <end position="208"/>
    </location>
</feature>
<dbReference type="Proteomes" id="UP000319731">
    <property type="component" value="Unassembled WGS sequence"/>
</dbReference>
<dbReference type="EMBL" id="QEAO01000019">
    <property type="protein sequence ID" value="TPX33638.1"/>
    <property type="molecule type" value="Genomic_DNA"/>
</dbReference>
<dbReference type="OrthoDB" id="5378975at2759"/>
<feature type="compositionally biased region" description="Low complexity" evidence="1">
    <location>
        <begin position="185"/>
        <end position="206"/>
    </location>
</feature>
<reference evidence="2 3" key="1">
    <citation type="journal article" date="2019" name="Sci. Rep.">
        <title>Comparative genomics of chytrid fungi reveal insights into the obligate biotrophic and pathogenic lifestyle of Synchytrium endobioticum.</title>
        <authorList>
            <person name="van de Vossenberg B.T.L.H."/>
            <person name="Warris S."/>
            <person name="Nguyen H.D.T."/>
            <person name="van Gent-Pelzer M.P.E."/>
            <person name="Joly D.L."/>
            <person name="van de Geest H.C."/>
            <person name="Bonants P.J.M."/>
            <person name="Smith D.S."/>
            <person name="Levesque C.A."/>
            <person name="van der Lee T.A.J."/>
        </authorList>
    </citation>
    <scope>NUCLEOTIDE SEQUENCE [LARGE SCALE GENOMIC DNA]</scope>
    <source>
        <strain evidence="2 3">JEL517</strain>
    </source>
</reference>
<evidence type="ECO:0000313" key="3">
    <source>
        <dbReference type="Proteomes" id="UP000319731"/>
    </source>
</evidence>
<feature type="region of interest" description="Disordered" evidence="1">
    <location>
        <begin position="1"/>
        <end position="31"/>
    </location>
</feature>
<dbReference type="AlphaFoldDB" id="A0A507C2Q0"/>
<dbReference type="PANTHER" id="PTHR38698">
    <property type="entry name" value="EXPRESSED PROTEIN"/>
    <property type="match status" value="1"/>
</dbReference>